<gene>
    <name evidence="5" type="ORF">BAU18_000594</name>
</gene>
<feature type="domain" description="HTH gntR-type" evidence="4">
    <location>
        <begin position="2"/>
        <end position="69"/>
    </location>
</feature>
<evidence type="ECO:0000256" key="1">
    <source>
        <dbReference type="ARBA" id="ARBA00023015"/>
    </source>
</evidence>
<dbReference type="EMBL" id="MAEI02000001">
    <property type="protein sequence ID" value="MEO1781015.1"/>
    <property type="molecule type" value="Genomic_DNA"/>
</dbReference>
<dbReference type="SUPFAM" id="SSF48008">
    <property type="entry name" value="GntR ligand-binding domain-like"/>
    <property type="match status" value="1"/>
</dbReference>
<sequence>MENNQSRAYRRLKEQILKNELKPGAKVSKKDLVHQLGIGETPVREAILRLQKEGLMTVIPQSGTYISKIDLQEVYEARFVRENIEEIVAQEVAQVITPVQLAELENKLKIQQIYFEARDHDHYFQLDEEFHQTLYEIANKQHVWEWLQLLNTALNRFRYLRLEVAELGWDNILKEHREIVALIASNDQAALGVAIRHHIHKVNEDAEAVVAAFPTYFTSQDVLAD</sequence>
<dbReference type="InterPro" id="IPR011711">
    <property type="entry name" value="GntR_C"/>
</dbReference>
<organism evidence="5 6">
    <name type="scientific">Enterococcus diestrammenae</name>
    <dbReference type="NCBI Taxonomy" id="1155073"/>
    <lineage>
        <taxon>Bacteria</taxon>
        <taxon>Bacillati</taxon>
        <taxon>Bacillota</taxon>
        <taxon>Bacilli</taxon>
        <taxon>Lactobacillales</taxon>
        <taxon>Enterococcaceae</taxon>
        <taxon>Enterococcus</taxon>
    </lineage>
</organism>
<reference evidence="5 6" key="2">
    <citation type="submission" date="2024-02" db="EMBL/GenBank/DDBJ databases">
        <title>The Genome Sequence of Enterococcus diestrammenae JM9A.</title>
        <authorList>
            <person name="Earl A."/>
            <person name="Manson A."/>
            <person name="Gilmore M."/>
            <person name="Sanders J."/>
            <person name="Shea T."/>
            <person name="Howe W."/>
            <person name="Livny J."/>
            <person name="Cuomo C."/>
            <person name="Neafsey D."/>
            <person name="Birren B."/>
        </authorList>
    </citation>
    <scope>NUCLEOTIDE SEQUENCE [LARGE SCALE GENOMIC DNA]</scope>
    <source>
        <strain evidence="5 6">JM9A</strain>
    </source>
</reference>
<reference evidence="6" key="1">
    <citation type="submission" date="2016-06" db="EMBL/GenBank/DDBJ databases">
        <title>Four novel species of enterococci isolated from chicken manure.</title>
        <authorList>
            <person name="Van Tyne D."/>
        </authorList>
    </citation>
    <scope>NUCLEOTIDE SEQUENCE [LARGE SCALE GENOMIC DNA]</scope>
    <source>
        <strain evidence="6">JM9A</strain>
    </source>
</reference>
<name>A0ABV0EZ82_9ENTE</name>
<dbReference type="InterPro" id="IPR036388">
    <property type="entry name" value="WH-like_DNA-bd_sf"/>
</dbReference>
<dbReference type="PANTHER" id="PTHR43537">
    <property type="entry name" value="TRANSCRIPTIONAL REGULATOR, GNTR FAMILY"/>
    <property type="match status" value="1"/>
</dbReference>
<dbReference type="InterPro" id="IPR008920">
    <property type="entry name" value="TF_FadR/GntR_C"/>
</dbReference>
<proteinExistence type="predicted"/>
<keyword evidence="1" id="KW-0805">Transcription regulation</keyword>
<accession>A0ABV0EZ82</accession>
<dbReference type="SMART" id="SM00895">
    <property type="entry name" value="FCD"/>
    <property type="match status" value="1"/>
</dbReference>
<dbReference type="Pfam" id="PF00392">
    <property type="entry name" value="GntR"/>
    <property type="match status" value="1"/>
</dbReference>
<dbReference type="InterPro" id="IPR036390">
    <property type="entry name" value="WH_DNA-bd_sf"/>
</dbReference>
<dbReference type="PANTHER" id="PTHR43537:SF6">
    <property type="entry name" value="HTH-TYPE TRANSCRIPTIONAL REPRESSOR RSPR"/>
    <property type="match status" value="1"/>
</dbReference>
<evidence type="ECO:0000259" key="4">
    <source>
        <dbReference type="PROSITE" id="PS50949"/>
    </source>
</evidence>
<dbReference type="Gene3D" id="1.10.10.10">
    <property type="entry name" value="Winged helix-like DNA-binding domain superfamily/Winged helix DNA-binding domain"/>
    <property type="match status" value="1"/>
</dbReference>
<dbReference type="PROSITE" id="PS50949">
    <property type="entry name" value="HTH_GNTR"/>
    <property type="match status" value="1"/>
</dbReference>
<dbReference type="SUPFAM" id="SSF46785">
    <property type="entry name" value="Winged helix' DNA-binding domain"/>
    <property type="match status" value="1"/>
</dbReference>
<keyword evidence="6" id="KW-1185">Reference proteome</keyword>
<keyword evidence="2" id="KW-0238">DNA-binding</keyword>
<dbReference type="InterPro" id="IPR000524">
    <property type="entry name" value="Tscrpt_reg_HTH_GntR"/>
</dbReference>
<dbReference type="Pfam" id="PF07729">
    <property type="entry name" value="FCD"/>
    <property type="match status" value="1"/>
</dbReference>
<protein>
    <recommendedName>
        <fullName evidence="4">HTH gntR-type domain-containing protein</fullName>
    </recommendedName>
</protein>
<dbReference type="Gene3D" id="1.20.120.530">
    <property type="entry name" value="GntR ligand-binding domain-like"/>
    <property type="match status" value="1"/>
</dbReference>
<dbReference type="CDD" id="cd07377">
    <property type="entry name" value="WHTH_GntR"/>
    <property type="match status" value="1"/>
</dbReference>
<dbReference type="Proteomes" id="UP001429357">
    <property type="component" value="Unassembled WGS sequence"/>
</dbReference>
<dbReference type="SMART" id="SM00345">
    <property type="entry name" value="HTH_GNTR"/>
    <property type="match status" value="1"/>
</dbReference>
<evidence type="ECO:0000256" key="3">
    <source>
        <dbReference type="ARBA" id="ARBA00023163"/>
    </source>
</evidence>
<dbReference type="RefSeq" id="WP_161870636.1">
    <property type="nucleotide sequence ID" value="NZ_MAEI02000001.1"/>
</dbReference>
<comment type="caution">
    <text evidence="5">The sequence shown here is derived from an EMBL/GenBank/DDBJ whole genome shotgun (WGS) entry which is preliminary data.</text>
</comment>
<evidence type="ECO:0000313" key="6">
    <source>
        <dbReference type="Proteomes" id="UP001429357"/>
    </source>
</evidence>
<evidence type="ECO:0000313" key="5">
    <source>
        <dbReference type="EMBL" id="MEO1781015.1"/>
    </source>
</evidence>
<keyword evidence="3" id="KW-0804">Transcription</keyword>
<evidence type="ECO:0000256" key="2">
    <source>
        <dbReference type="ARBA" id="ARBA00023125"/>
    </source>
</evidence>